<keyword evidence="11" id="KW-0413">Isomerase</keyword>
<dbReference type="GeneID" id="98918533"/>
<dbReference type="NCBIfam" id="NF008168">
    <property type="entry name" value="PRK10917.2-2"/>
    <property type="match status" value="1"/>
</dbReference>
<dbReference type="Pfam" id="PF00270">
    <property type="entry name" value="DEAD"/>
    <property type="match status" value="1"/>
</dbReference>
<dbReference type="InterPro" id="IPR001650">
    <property type="entry name" value="Helicase_C-like"/>
</dbReference>
<evidence type="ECO:0000256" key="4">
    <source>
        <dbReference type="ARBA" id="ARBA00022763"/>
    </source>
</evidence>
<dbReference type="InterPro" id="IPR004609">
    <property type="entry name" value="ATP-dep_DNA_helicase_RecG"/>
</dbReference>
<dbReference type="SMART" id="SM00490">
    <property type="entry name" value="HELICc"/>
    <property type="match status" value="1"/>
</dbReference>
<evidence type="ECO:0000256" key="14">
    <source>
        <dbReference type="ARBA" id="ARBA00048988"/>
    </source>
</evidence>
<dbReference type="Gene3D" id="3.40.50.300">
    <property type="entry name" value="P-loop containing nucleotide triphosphate hydrolases"/>
    <property type="match status" value="2"/>
</dbReference>
<evidence type="ECO:0000313" key="18">
    <source>
        <dbReference type="EMBL" id="EFF69654.1"/>
    </source>
</evidence>
<dbReference type="CDD" id="cd17992">
    <property type="entry name" value="DEXHc_RecG"/>
    <property type="match status" value="1"/>
</dbReference>
<comment type="similarity">
    <text evidence="1 15">Belongs to the helicase family. RecG subfamily.</text>
</comment>
<dbReference type="PANTHER" id="PTHR47964">
    <property type="entry name" value="ATP-DEPENDENT DNA HELICASE HOMOLOG RECG, CHLOROPLASTIC"/>
    <property type="match status" value="1"/>
</dbReference>
<reference evidence="18 19" key="1">
    <citation type="submission" date="2010-02" db="EMBL/GenBank/DDBJ databases">
        <authorList>
            <person name="Weinstock G."/>
            <person name="Sodergren E."/>
            <person name="Clifton S."/>
            <person name="Fulton L."/>
            <person name="Fulton B."/>
            <person name="Courtney L."/>
            <person name="Fronick C."/>
            <person name="Harrison M."/>
            <person name="Strong C."/>
            <person name="Farmer C."/>
            <person name="Delahaunty K."/>
            <person name="Markovic C."/>
            <person name="Hall O."/>
            <person name="Minx P."/>
            <person name="Tomlinson C."/>
            <person name="Mitreva M."/>
            <person name="Nelson J."/>
            <person name="Hou S."/>
            <person name="Wollam A."/>
            <person name="Pepin K.H."/>
            <person name="Johnson M."/>
            <person name="Bhonagiri V."/>
            <person name="Zhang X."/>
            <person name="Suruliraj S."/>
            <person name="Warren W."/>
            <person name="Chinwalla A."/>
            <person name="Mardis E.R."/>
            <person name="Wilson R.K."/>
        </authorList>
    </citation>
    <scope>NUCLEOTIDE SEQUENCE [LARGE SCALE GENOMIC DNA]</scope>
    <source>
        <strain evidence="18 19">DSM 2876</strain>
    </source>
</reference>
<organism evidence="18 19">
    <name type="scientific">Eshraghiella crossota DSM 2876</name>
    <dbReference type="NCBI Taxonomy" id="511680"/>
    <lineage>
        <taxon>Bacteria</taxon>
        <taxon>Bacillati</taxon>
        <taxon>Bacillota</taxon>
        <taxon>Clostridia</taxon>
        <taxon>Lachnospirales</taxon>
        <taxon>Lachnospiraceae</taxon>
        <taxon>Eshraghiella</taxon>
    </lineage>
</organism>
<dbReference type="SUPFAM" id="SSF52540">
    <property type="entry name" value="P-loop containing nucleoside triphosphate hydrolases"/>
    <property type="match status" value="2"/>
</dbReference>
<comment type="catalytic activity">
    <reaction evidence="12 15">
        <text>Couples ATP hydrolysis with the unwinding of duplex DNA by translocating in the 3'-5' direction.</text>
        <dbReference type="EC" id="5.6.2.4"/>
    </reaction>
</comment>
<sequence>MNIRKLKGIGTRTEELFQHLDVYTTKDLMELYPRAYDSYDEPVNIAAIDECGIYAVYAAVDRPPELKQNGRYKILTVMVRDEAGSMLRITWFNMPFLRSRLRNGYRYIFRGKVAIKGSLVFMEQPSIYTVDEYYIRQSSMQPVYPLTAGLTNNMVIKAVKQCFESGGYEEFLPEWILTKNDLIDEKKAHYAIHFPKDRNELAQARKRIIFDEFFLFTTNIRCAKSARLNEDNLYRISESGEALHVLKNLPYSLTGAQKKVYSEILNDMGSDKTMNRLIQGDVGSGKTILAFLAMINTAAAGWQSILMAPTEVLARQHYEALKELIDKNRLDFTCVLLTGALTEAKKRDAKEKITSGEADFIIGTHALITDDVEFKNPALVITDEQHRFGVRQRENLSRKGETPHIIVMSATPIPRSLAIILYGDLDISIVDEKPADRLPVKNCVVDDSYRTKAYKFISDEIKKGHQAYIICAMAEESDNDSNLENVVDFSKKLKEAMPETRIEYLHGKMKPAEKNRIMDEFAKRNTDILVSTTVVEVGINVPNATVMMVINAERFGLAGLHQLRGRVGRGKEQSYCIFESNTKNKVTKERLNILKESNDGFYISEQDLKLRGPGDMLGTRQSGDMGFAIGNIYSDASILKMAADTSSILIEKDKELMLEENSGIRDRIRNTDSKINI</sequence>
<dbReference type="Gene3D" id="2.40.50.140">
    <property type="entry name" value="Nucleic acid-binding proteins"/>
    <property type="match status" value="1"/>
</dbReference>
<protein>
    <recommendedName>
        <fullName evidence="2 15">ATP-dependent DNA helicase RecG</fullName>
        <ecNumber evidence="13 15">5.6.2.4</ecNumber>
    </recommendedName>
</protein>
<evidence type="ECO:0000256" key="9">
    <source>
        <dbReference type="ARBA" id="ARBA00023172"/>
    </source>
</evidence>
<dbReference type="eggNOG" id="COG1200">
    <property type="taxonomic scope" value="Bacteria"/>
</dbReference>
<dbReference type="PANTHER" id="PTHR47964:SF1">
    <property type="entry name" value="ATP-DEPENDENT DNA HELICASE HOMOLOG RECG, CHLOROPLASTIC"/>
    <property type="match status" value="1"/>
</dbReference>
<evidence type="ECO:0000256" key="3">
    <source>
        <dbReference type="ARBA" id="ARBA00022741"/>
    </source>
</evidence>
<evidence type="ECO:0000256" key="10">
    <source>
        <dbReference type="ARBA" id="ARBA00023204"/>
    </source>
</evidence>
<keyword evidence="19" id="KW-1185">Reference proteome</keyword>
<dbReference type="RefSeq" id="WP_005600800.1">
    <property type="nucleotide sequence ID" value="NZ_GG663519.1"/>
</dbReference>
<dbReference type="InterPro" id="IPR047112">
    <property type="entry name" value="RecG/Mfd"/>
</dbReference>
<dbReference type="Pfam" id="PF19833">
    <property type="entry name" value="RecG_dom3_C"/>
    <property type="match status" value="1"/>
</dbReference>
<dbReference type="Pfam" id="PF17191">
    <property type="entry name" value="RecG_wedge"/>
    <property type="match status" value="1"/>
</dbReference>
<dbReference type="GO" id="GO:0005524">
    <property type="term" value="F:ATP binding"/>
    <property type="evidence" value="ECO:0007669"/>
    <property type="project" value="UniProtKB-KW"/>
</dbReference>
<dbReference type="SMART" id="SM00487">
    <property type="entry name" value="DEXDc"/>
    <property type="match status" value="1"/>
</dbReference>
<dbReference type="Pfam" id="PF00271">
    <property type="entry name" value="Helicase_C"/>
    <property type="match status" value="1"/>
</dbReference>
<dbReference type="GO" id="GO:0016887">
    <property type="term" value="F:ATP hydrolysis activity"/>
    <property type="evidence" value="ECO:0007669"/>
    <property type="project" value="RHEA"/>
</dbReference>
<dbReference type="NCBIfam" id="TIGR00643">
    <property type="entry name" value="recG"/>
    <property type="match status" value="1"/>
</dbReference>
<proteinExistence type="inferred from homology"/>
<evidence type="ECO:0000256" key="11">
    <source>
        <dbReference type="ARBA" id="ARBA00023235"/>
    </source>
</evidence>
<dbReference type="GO" id="GO:0043138">
    <property type="term" value="F:3'-5' DNA helicase activity"/>
    <property type="evidence" value="ECO:0007669"/>
    <property type="project" value="UniProtKB-EC"/>
</dbReference>
<evidence type="ECO:0000259" key="17">
    <source>
        <dbReference type="PROSITE" id="PS51194"/>
    </source>
</evidence>
<dbReference type="PROSITE" id="PS51194">
    <property type="entry name" value="HELICASE_CTER"/>
    <property type="match status" value="1"/>
</dbReference>
<evidence type="ECO:0000256" key="1">
    <source>
        <dbReference type="ARBA" id="ARBA00007504"/>
    </source>
</evidence>
<keyword evidence="10 15" id="KW-0234">DNA repair</keyword>
<evidence type="ECO:0000256" key="7">
    <source>
        <dbReference type="ARBA" id="ARBA00022840"/>
    </source>
</evidence>
<keyword evidence="4 15" id="KW-0227">DNA damage</keyword>
<comment type="function">
    <text evidence="15">Plays a critical role in recombination and DNA repair. Helps process Holliday junction intermediates to mature products by catalyzing branch migration. Has replication fork regression activity, unwinds stalled or blocked replication forks to make a HJ that can be resolved. Has a DNA unwinding activity characteristic of a DNA helicase with 3'-5' polarity.</text>
</comment>
<keyword evidence="8" id="KW-0238">DNA-binding</keyword>
<keyword evidence="5 15" id="KW-0378">Hydrolase</keyword>
<evidence type="ECO:0000256" key="8">
    <source>
        <dbReference type="ARBA" id="ARBA00023125"/>
    </source>
</evidence>
<accession>D4RW37</accession>
<keyword evidence="6 15" id="KW-0347">Helicase</keyword>
<evidence type="ECO:0000256" key="12">
    <source>
        <dbReference type="ARBA" id="ARBA00034617"/>
    </source>
</evidence>
<dbReference type="NCBIfam" id="NF008165">
    <property type="entry name" value="PRK10917.1-3"/>
    <property type="match status" value="1"/>
</dbReference>
<evidence type="ECO:0000256" key="13">
    <source>
        <dbReference type="ARBA" id="ARBA00034808"/>
    </source>
</evidence>
<name>D4RW37_9FIRM</name>
<evidence type="ECO:0000256" key="15">
    <source>
        <dbReference type="RuleBase" id="RU363016"/>
    </source>
</evidence>
<dbReference type="AlphaFoldDB" id="D4RW37"/>
<evidence type="ECO:0000256" key="2">
    <source>
        <dbReference type="ARBA" id="ARBA00017846"/>
    </source>
</evidence>
<comment type="caution">
    <text evidence="18">The sequence shown here is derived from an EMBL/GenBank/DDBJ whole genome shotgun (WGS) entry which is preliminary data.</text>
</comment>
<dbReference type="InterPro" id="IPR012340">
    <property type="entry name" value="NA-bd_OB-fold"/>
</dbReference>
<evidence type="ECO:0000256" key="5">
    <source>
        <dbReference type="ARBA" id="ARBA00022801"/>
    </source>
</evidence>
<dbReference type="STRING" id="45851.BHV86_06605"/>
<dbReference type="EC" id="5.6.2.4" evidence="13 15"/>
<dbReference type="EMBL" id="ABWN01000017">
    <property type="protein sequence ID" value="EFF69654.1"/>
    <property type="molecule type" value="Genomic_DNA"/>
</dbReference>
<dbReference type="InterPro" id="IPR011545">
    <property type="entry name" value="DEAD/DEAH_box_helicase_dom"/>
</dbReference>
<feature type="domain" description="Helicase ATP-binding" evidence="16">
    <location>
        <begin position="267"/>
        <end position="430"/>
    </location>
</feature>
<dbReference type="Proteomes" id="UP000006238">
    <property type="component" value="Unassembled WGS sequence"/>
</dbReference>
<dbReference type="PROSITE" id="PS51192">
    <property type="entry name" value="HELICASE_ATP_BIND_1"/>
    <property type="match status" value="1"/>
</dbReference>
<dbReference type="GO" id="GO:0006281">
    <property type="term" value="P:DNA repair"/>
    <property type="evidence" value="ECO:0007669"/>
    <property type="project" value="UniProtKB-UniRule"/>
</dbReference>
<keyword evidence="7 15" id="KW-0067">ATP-binding</keyword>
<feature type="domain" description="Helicase C-terminal" evidence="17">
    <location>
        <begin position="449"/>
        <end position="609"/>
    </location>
</feature>
<dbReference type="SUPFAM" id="SSF50249">
    <property type="entry name" value="Nucleic acid-binding proteins"/>
    <property type="match status" value="1"/>
</dbReference>
<dbReference type="InterPro" id="IPR045562">
    <property type="entry name" value="RecG_dom3_C"/>
</dbReference>
<dbReference type="InterPro" id="IPR033454">
    <property type="entry name" value="RecG_wedge"/>
</dbReference>
<dbReference type="GO" id="GO:0006310">
    <property type="term" value="P:DNA recombination"/>
    <property type="evidence" value="ECO:0007669"/>
    <property type="project" value="UniProtKB-UniRule"/>
</dbReference>
<dbReference type="InterPro" id="IPR014001">
    <property type="entry name" value="Helicase_ATP-bd"/>
</dbReference>
<dbReference type="GO" id="GO:0003677">
    <property type="term" value="F:DNA binding"/>
    <property type="evidence" value="ECO:0007669"/>
    <property type="project" value="UniProtKB-KW"/>
</dbReference>
<evidence type="ECO:0000259" key="16">
    <source>
        <dbReference type="PROSITE" id="PS51192"/>
    </source>
</evidence>
<dbReference type="HOGENOM" id="CLU_005122_7_1_9"/>
<comment type="catalytic activity">
    <reaction evidence="14 15">
        <text>ATP + H2O = ADP + phosphate + H(+)</text>
        <dbReference type="Rhea" id="RHEA:13065"/>
        <dbReference type="ChEBI" id="CHEBI:15377"/>
        <dbReference type="ChEBI" id="CHEBI:15378"/>
        <dbReference type="ChEBI" id="CHEBI:30616"/>
        <dbReference type="ChEBI" id="CHEBI:43474"/>
        <dbReference type="ChEBI" id="CHEBI:456216"/>
        <dbReference type="EC" id="5.6.2.4"/>
    </reaction>
</comment>
<keyword evidence="3 15" id="KW-0547">Nucleotide-binding</keyword>
<keyword evidence="9 15" id="KW-0233">DNA recombination</keyword>
<evidence type="ECO:0000256" key="6">
    <source>
        <dbReference type="ARBA" id="ARBA00022806"/>
    </source>
</evidence>
<gene>
    <name evidence="18" type="ORF">BUTYVIB_00167</name>
</gene>
<dbReference type="InterPro" id="IPR027417">
    <property type="entry name" value="P-loop_NTPase"/>
</dbReference>
<evidence type="ECO:0000313" key="19">
    <source>
        <dbReference type="Proteomes" id="UP000006238"/>
    </source>
</evidence>